<evidence type="ECO:0000256" key="1">
    <source>
        <dbReference type="SAM" id="Phobius"/>
    </source>
</evidence>
<dbReference type="EMBL" id="HBKQ01028628">
    <property type="protein sequence ID" value="CAE2247261.1"/>
    <property type="molecule type" value="Transcribed_RNA"/>
</dbReference>
<gene>
    <name evidence="3" type="ORF">OAUR00152_LOCUS19434</name>
</gene>
<keyword evidence="1" id="KW-1133">Transmembrane helix</keyword>
<dbReference type="PANTHER" id="PTHR37314">
    <property type="entry name" value="SLR0142 PROTEIN"/>
    <property type="match status" value="1"/>
</dbReference>
<dbReference type="AlphaFoldDB" id="A0A7S4MVR7"/>
<protein>
    <recommendedName>
        <fullName evidence="4">GDT1 family protein</fullName>
    </recommendedName>
</protein>
<evidence type="ECO:0000256" key="2">
    <source>
        <dbReference type="SAM" id="SignalP"/>
    </source>
</evidence>
<reference evidence="3" key="1">
    <citation type="submission" date="2021-01" db="EMBL/GenBank/DDBJ databases">
        <authorList>
            <person name="Corre E."/>
            <person name="Pelletier E."/>
            <person name="Niang G."/>
            <person name="Scheremetjew M."/>
            <person name="Finn R."/>
            <person name="Kale V."/>
            <person name="Holt S."/>
            <person name="Cochrane G."/>
            <person name="Meng A."/>
            <person name="Brown T."/>
            <person name="Cohen L."/>
        </authorList>
    </citation>
    <scope>NUCLEOTIDE SEQUENCE</scope>
    <source>
        <strain evidence="3">Isolate 1302-5</strain>
    </source>
</reference>
<dbReference type="PANTHER" id="PTHR37314:SF4">
    <property type="entry name" value="UPF0700 TRANSMEMBRANE PROTEIN YOAK"/>
    <property type="match status" value="1"/>
</dbReference>
<name>A0A7S4MVR7_9STRA</name>
<dbReference type="InterPro" id="IPR010699">
    <property type="entry name" value="DUF1275"/>
</dbReference>
<feature type="chain" id="PRO_5031137649" description="GDT1 family protein" evidence="2">
    <location>
        <begin position="23"/>
        <end position="302"/>
    </location>
</feature>
<keyword evidence="1" id="KW-0472">Membrane</keyword>
<evidence type="ECO:0000313" key="3">
    <source>
        <dbReference type="EMBL" id="CAE2247261.1"/>
    </source>
</evidence>
<organism evidence="3">
    <name type="scientific">Odontella aurita</name>
    <dbReference type="NCBI Taxonomy" id="265563"/>
    <lineage>
        <taxon>Eukaryota</taxon>
        <taxon>Sar</taxon>
        <taxon>Stramenopiles</taxon>
        <taxon>Ochrophyta</taxon>
        <taxon>Bacillariophyta</taxon>
        <taxon>Mediophyceae</taxon>
        <taxon>Biddulphiophycidae</taxon>
        <taxon>Eupodiscales</taxon>
        <taxon>Odontellaceae</taxon>
        <taxon>Odontella</taxon>
    </lineage>
</organism>
<proteinExistence type="predicted"/>
<accession>A0A7S4MVR7</accession>
<feature type="signal peptide" evidence="2">
    <location>
        <begin position="1"/>
        <end position="22"/>
    </location>
</feature>
<evidence type="ECO:0008006" key="4">
    <source>
        <dbReference type="Google" id="ProtNLM"/>
    </source>
</evidence>
<dbReference type="Pfam" id="PF06912">
    <property type="entry name" value="DUF1275"/>
    <property type="match status" value="1"/>
</dbReference>
<keyword evidence="2" id="KW-0732">Signal</keyword>
<sequence length="302" mass="31608">MKGIAPFVLATALAAGSNFVSASSNHPVGNSRLVLNEKLVTSTVPLIEHSPKQRPTCSLTEVSIASSRGGQSVVGSLQLTTKNAVLSGMVLAFNSGYVNGACLSGVLHSTNMKQVSAAVTGAWTNSALGFASGDLVQFFFNAKCILSYITGSTIAGFLNPNPVPFSISRWNVSPSFLVGAALLYWSSRIAGKARPFDNSSFIYLATVANGIQNSITSTTTCNLVRSTHFTGITSDMGTFLGQLLRGNSQNLMKLKVFAALVASFWVGGAVSYVATKELASSSLMFSAGLYALIGIGIGFSWF</sequence>
<keyword evidence="1" id="KW-0812">Transmembrane</keyword>
<feature type="transmembrane region" description="Helical" evidence="1">
    <location>
        <begin position="254"/>
        <end position="274"/>
    </location>
</feature>
<feature type="transmembrane region" description="Helical" evidence="1">
    <location>
        <begin position="280"/>
        <end position="301"/>
    </location>
</feature>